<dbReference type="PANTHER" id="PTHR35691">
    <property type="entry name" value="EXPRESSED PROTEIN"/>
    <property type="match status" value="1"/>
</dbReference>
<evidence type="ECO:0000313" key="1">
    <source>
        <dbReference type="EMBL" id="KAJ0405322.1"/>
    </source>
</evidence>
<proteinExistence type="predicted"/>
<gene>
    <name evidence="1" type="ORF">P43SY_001081</name>
</gene>
<name>A0AAD5Q8K7_PYTIN</name>
<evidence type="ECO:0000313" key="2">
    <source>
        <dbReference type="Proteomes" id="UP001209570"/>
    </source>
</evidence>
<sequence>MFLKKLDSAEQPKGNEDSVELQKMLTSCMINRQVLCCVAGVLIGIPISVHRKSYKPFALLGVLGSFIDYSIPYTNDCRMIHNAMQLALQQERQQGAATASNEPQSNQ</sequence>
<protein>
    <submittedName>
        <fullName evidence="1">Uncharacterized protein</fullName>
    </submittedName>
</protein>
<dbReference type="EMBL" id="JAKCXM010000047">
    <property type="protein sequence ID" value="KAJ0405322.1"/>
    <property type="molecule type" value="Genomic_DNA"/>
</dbReference>
<accession>A0AAD5Q8K7</accession>
<organism evidence="1 2">
    <name type="scientific">Pythium insidiosum</name>
    <name type="common">Pythiosis disease agent</name>
    <dbReference type="NCBI Taxonomy" id="114742"/>
    <lineage>
        <taxon>Eukaryota</taxon>
        <taxon>Sar</taxon>
        <taxon>Stramenopiles</taxon>
        <taxon>Oomycota</taxon>
        <taxon>Peronosporomycetes</taxon>
        <taxon>Pythiales</taxon>
        <taxon>Pythiaceae</taxon>
        <taxon>Pythium</taxon>
    </lineage>
</organism>
<keyword evidence="2" id="KW-1185">Reference proteome</keyword>
<dbReference type="PANTHER" id="PTHR35691:SF1">
    <property type="entry name" value="EXPRESSED PROTEIN"/>
    <property type="match status" value="1"/>
</dbReference>
<reference evidence="1" key="1">
    <citation type="submission" date="2021-12" db="EMBL/GenBank/DDBJ databases">
        <title>Prjna785345.</title>
        <authorList>
            <person name="Rujirawat T."/>
            <person name="Krajaejun T."/>
        </authorList>
    </citation>
    <scope>NUCLEOTIDE SEQUENCE</scope>
    <source>
        <strain evidence="1">Pi057C3</strain>
    </source>
</reference>
<dbReference type="AlphaFoldDB" id="A0AAD5Q8K7"/>
<comment type="caution">
    <text evidence="1">The sequence shown here is derived from an EMBL/GenBank/DDBJ whole genome shotgun (WGS) entry which is preliminary data.</text>
</comment>
<dbReference type="Proteomes" id="UP001209570">
    <property type="component" value="Unassembled WGS sequence"/>
</dbReference>